<accession>A0A8H6VUB9</accession>
<dbReference type="OrthoDB" id="2538319at2759"/>
<comment type="caution">
    <text evidence="3">The sequence shown here is derived from an EMBL/GenBank/DDBJ whole genome shotgun (WGS) entry which is preliminary data.</text>
</comment>
<feature type="compositionally biased region" description="Acidic residues" evidence="1">
    <location>
        <begin position="234"/>
        <end position="255"/>
    </location>
</feature>
<organism evidence="3 4">
    <name type="scientific">Mycena chlorophos</name>
    <name type="common">Agaric fungus</name>
    <name type="synonym">Agaricus chlorophos</name>
    <dbReference type="NCBI Taxonomy" id="658473"/>
    <lineage>
        <taxon>Eukaryota</taxon>
        <taxon>Fungi</taxon>
        <taxon>Dikarya</taxon>
        <taxon>Basidiomycota</taxon>
        <taxon>Agaricomycotina</taxon>
        <taxon>Agaricomycetes</taxon>
        <taxon>Agaricomycetidae</taxon>
        <taxon>Agaricales</taxon>
        <taxon>Marasmiineae</taxon>
        <taxon>Mycenaceae</taxon>
        <taxon>Mycena</taxon>
    </lineage>
</organism>
<dbReference type="EMBL" id="JACAZE010000033">
    <property type="protein sequence ID" value="KAF7288534.1"/>
    <property type="molecule type" value="Genomic_DNA"/>
</dbReference>
<feature type="region of interest" description="Disordered" evidence="1">
    <location>
        <begin position="327"/>
        <end position="351"/>
    </location>
</feature>
<reference evidence="3" key="1">
    <citation type="submission" date="2020-05" db="EMBL/GenBank/DDBJ databases">
        <title>Mycena genomes resolve the evolution of fungal bioluminescence.</title>
        <authorList>
            <person name="Tsai I.J."/>
        </authorList>
    </citation>
    <scope>NUCLEOTIDE SEQUENCE</scope>
    <source>
        <strain evidence="3">110903Hualien_Pintung</strain>
    </source>
</reference>
<evidence type="ECO:0000259" key="2">
    <source>
        <dbReference type="PROSITE" id="PS50174"/>
    </source>
</evidence>
<feature type="region of interest" description="Disordered" evidence="1">
    <location>
        <begin position="186"/>
        <end position="218"/>
    </location>
</feature>
<feature type="domain" description="G-patch" evidence="2">
    <location>
        <begin position="163"/>
        <end position="183"/>
    </location>
</feature>
<dbReference type="GO" id="GO:0003676">
    <property type="term" value="F:nucleic acid binding"/>
    <property type="evidence" value="ECO:0007669"/>
    <property type="project" value="InterPro"/>
</dbReference>
<feature type="region of interest" description="Disordered" evidence="1">
    <location>
        <begin position="230"/>
        <end position="274"/>
    </location>
</feature>
<feature type="compositionally biased region" description="Basic residues" evidence="1">
    <location>
        <begin position="333"/>
        <end position="348"/>
    </location>
</feature>
<gene>
    <name evidence="3" type="ORF">HMN09_01382400</name>
</gene>
<dbReference type="InterPro" id="IPR000467">
    <property type="entry name" value="G_patch_dom"/>
</dbReference>
<dbReference type="AlphaFoldDB" id="A0A8H6VUB9"/>
<feature type="compositionally biased region" description="Basic and acidic residues" evidence="1">
    <location>
        <begin position="14"/>
        <end position="25"/>
    </location>
</feature>
<evidence type="ECO:0000313" key="4">
    <source>
        <dbReference type="Proteomes" id="UP000613580"/>
    </source>
</evidence>
<protein>
    <submittedName>
        <fullName evidence="3">G-patch domain-containing protein</fullName>
    </submittedName>
</protein>
<proteinExistence type="predicted"/>
<feature type="compositionally biased region" description="Basic and acidic residues" evidence="1">
    <location>
        <begin position="258"/>
        <end position="274"/>
    </location>
</feature>
<name>A0A8H6VUB9_MYCCL</name>
<keyword evidence="4" id="KW-1185">Reference proteome</keyword>
<evidence type="ECO:0000256" key="1">
    <source>
        <dbReference type="SAM" id="MobiDB-lite"/>
    </source>
</evidence>
<feature type="region of interest" description="Disordered" evidence="1">
    <location>
        <begin position="1"/>
        <end position="31"/>
    </location>
</feature>
<evidence type="ECO:0000313" key="3">
    <source>
        <dbReference type="EMBL" id="KAF7288534.1"/>
    </source>
</evidence>
<dbReference type="PROSITE" id="PS50174">
    <property type="entry name" value="G_PATCH"/>
    <property type="match status" value="1"/>
</dbReference>
<feature type="compositionally biased region" description="Polar residues" evidence="1">
    <location>
        <begin position="199"/>
        <end position="213"/>
    </location>
</feature>
<sequence>MATTAFVIHSSYDPADRERLERETGQYEDSAEAWEMEAKRAFKSRLAPAPRFVPASGAYGTVSETKEPVASTSEDVGSWYRSLHNSVPPSTRSTPAPTPAVEVPRIPIERRTKNNWFISNALNSQPIPAPTPGASLADILARDPPPLPHQAQHKPPVWLALGPGNRGFSMLQNSGWQEGEALGAHADVARRESKRRRTQQASSAKPTQASELQSAIIDVDDASRSEIVDLTMSSDEEDVSEDQEGGDEEEQDDGIALDQKDLTHGEGDDLDGGRRALVTPLGVVLKSDRLGIGLKAKTVGPYKASQKRITPNAKALAAHIRASEQLRKEKQRNGRGKRGFARQHKREQSKRQALMAYMNEL</sequence>
<dbReference type="Proteomes" id="UP000613580">
    <property type="component" value="Unassembled WGS sequence"/>
</dbReference>